<evidence type="ECO:0000256" key="1">
    <source>
        <dbReference type="SAM" id="Phobius"/>
    </source>
</evidence>
<proteinExistence type="predicted"/>
<protein>
    <submittedName>
        <fullName evidence="2">Uncharacterized protein</fullName>
    </submittedName>
</protein>
<dbReference type="EMBL" id="JAWQEG010002401">
    <property type="protein sequence ID" value="KAK3872218.1"/>
    <property type="molecule type" value="Genomic_DNA"/>
</dbReference>
<dbReference type="Proteomes" id="UP001286313">
    <property type="component" value="Unassembled WGS sequence"/>
</dbReference>
<organism evidence="2 3">
    <name type="scientific">Petrolisthes cinctipes</name>
    <name type="common">Flat porcelain crab</name>
    <dbReference type="NCBI Taxonomy" id="88211"/>
    <lineage>
        <taxon>Eukaryota</taxon>
        <taxon>Metazoa</taxon>
        <taxon>Ecdysozoa</taxon>
        <taxon>Arthropoda</taxon>
        <taxon>Crustacea</taxon>
        <taxon>Multicrustacea</taxon>
        <taxon>Malacostraca</taxon>
        <taxon>Eumalacostraca</taxon>
        <taxon>Eucarida</taxon>
        <taxon>Decapoda</taxon>
        <taxon>Pleocyemata</taxon>
        <taxon>Anomura</taxon>
        <taxon>Galatheoidea</taxon>
        <taxon>Porcellanidae</taxon>
        <taxon>Petrolisthes</taxon>
    </lineage>
</organism>
<evidence type="ECO:0000313" key="3">
    <source>
        <dbReference type="Proteomes" id="UP001286313"/>
    </source>
</evidence>
<feature type="transmembrane region" description="Helical" evidence="1">
    <location>
        <begin position="6"/>
        <end position="30"/>
    </location>
</feature>
<keyword evidence="3" id="KW-1185">Reference proteome</keyword>
<keyword evidence="1" id="KW-1133">Transmembrane helix</keyword>
<dbReference type="AlphaFoldDB" id="A0AAE1FE54"/>
<keyword evidence="1" id="KW-0812">Transmembrane</keyword>
<accession>A0AAE1FE54</accession>
<evidence type="ECO:0000313" key="2">
    <source>
        <dbReference type="EMBL" id="KAK3872218.1"/>
    </source>
</evidence>
<reference evidence="2" key="1">
    <citation type="submission" date="2023-10" db="EMBL/GenBank/DDBJ databases">
        <title>Genome assemblies of two species of porcelain crab, Petrolisthes cinctipes and Petrolisthes manimaculis (Anomura: Porcellanidae).</title>
        <authorList>
            <person name="Angst P."/>
        </authorList>
    </citation>
    <scope>NUCLEOTIDE SEQUENCE</scope>
    <source>
        <strain evidence="2">PB745_01</strain>
        <tissue evidence="2">Gill</tissue>
    </source>
</reference>
<name>A0AAE1FE54_PETCI</name>
<gene>
    <name evidence="2" type="ORF">Pcinc_022687</name>
</gene>
<keyword evidence="1" id="KW-0472">Membrane</keyword>
<comment type="caution">
    <text evidence="2">The sequence shown here is derived from an EMBL/GenBank/DDBJ whole genome shotgun (WGS) entry which is preliminary data.</text>
</comment>
<sequence>MGGSCHNLFVVLTIAMMTTTTMTGQVMMVAQKMMSDIDVGQMMISDIDVGQKMMMSDIDVGQMVGQVLDQYTECHLVLLTTKPTSPVVSTIIRPVWVFFSTWHIPLRNWLLS</sequence>